<keyword evidence="9" id="KW-0249">Electron transport</keyword>
<keyword evidence="7 14" id="KW-0812">Transmembrane</keyword>
<evidence type="ECO:0000256" key="1">
    <source>
        <dbReference type="ARBA" id="ARBA00003195"/>
    </source>
</evidence>
<evidence type="ECO:0000256" key="2">
    <source>
        <dbReference type="ARBA" id="ARBA00004298"/>
    </source>
</evidence>
<comment type="subcellular location">
    <subcellularLocation>
        <location evidence="2">Mitochondrion inner membrane</location>
        <topology evidence="2">Single-pass membrane protein</topology>
        <orientation evidence="2">Matrix side</orientation>
    </subcellularLocation>
</comment>
<feature type="compositionally biased region" description="Polar residues" evidence="13">
    <location>
        <begin position="74"/>
        <end position="84"/>
    </location>
</feature>
<evidence type="ECO:0000256" key="7">
    <source>
        <dbReference type="ARBA" id="ARBA00022692"/>
    </source>
</evidence>
<dbReference type="EMBL" id="CP118376">
    <property type="protein sequence ID" value="WFD43027.1"/>
    <property type="molecule type" value="Genomic_DNA"/>
</dbReference>
<dbReference type="PANTHER" id="PTHR17098:SF2">
    <property type="entry name" value="NADH DEHYDROGENASE [UBIQUINONE] 1 ALPHA SUBCOMPLEX SUBUNIT 1"/>
    <property type="match status" value="1"/>
</dbReference>
<evidence type="ECO:0000256" key="11">
    <source>
        <dbReference type="ARBA" id="ARBA00023128"/>
    </source>
</evidence>
<feature type="region of interest" description="Disordered" evidence="13">
    <location>
        <begin position="58"/>
        <end position="84"/>
    </location>
</feature>
<keyword evidence="16" id="KW-1185">Reference proteome</keyword>
<keyword evidence="11" id="KW-0496">Mitochondrion</keyword>
<name>A0AAF0FE51_9BASI</name>
<sequence length="84" mass="9383">MPVPLLSVIPMGIITVLFAVTGTGFSAVSRMANDGKPMRHNLDDWDRMMLRRDYRLTGSSRGQANNPQAPPEFATNSFWSTERV</sequence>
<dbReference type="PANTHER" id="PTHR17098">
    <property type="entry name" value="NADH-UBIQUINONE OXIDOREDUCTASE MWFE SUBUNIT"/>
    <property type="match status" value="1"/>
</dbReference>
<reference evidence="15" key="1">
    <citation type="submission" date="2023-02" db="EMBL/GenBank/DDBJ databases">
        <title>Mating type loci evolution in Malassezia.</title>
        <authorList>
            <person name="Coelho M.A."/>
        </authorList>
    </citation>
    <scope>NUCLEOTIDE SEQUENCE</scope>
    <source>
        <strain evidence="15">CBS 14136</strain>
    </source>
</reference>
<evidence type="ECO:0000256" key="6">
    <source>
        <dbReference type="ARBA" id="ARBA00022660"/>
    </source>
</evidence>
<evidence type="ECO:0000256" key="3">
    <source>
        <dbReference type="ARBA" id="ARBA00009960"/>
    </source>
</evidence>
<dbReference type="InterPro" id="IPR017384">
    <property type="entry name" value="NADH_Ub_cplx-1_asu_su-1"/>
</dbReference>
<evidence type="ECO:0000256" key="14">
    <source>
        <dbReference type="SAM" id="Phobius"/>
    </source>
</evidence>
<evidence type="ECO:0000313" key="15">
    <source>
        <dbReference type="EMBL" id="WFD43027.1"/>
    </source>
</evidence>
<evidence type="ECO:0000256" key="8">
    <source>
        <dbReference type="ARBA" id="ARBA00022792"/>
    </source>
</evidence>
<accession>A0AAF0FE51</accession>
<keyword evidence="5" id="KW-0813">Transport</keyword>
<comment type="function">
    <text evidence="1">Accessory subunit of the mitochondrial membrane respiratory chain NADH dehydrogenase (Complex I), that is believed not to be involved in catalysis. Complex I functions in the transfer of electrons from NADH to the respiratory chain. The immediate electron acceptor for the enzyme is believed to be ubiquinone.</text>
</comment>
<feature type="transmembrane region" description="Helical" evidence="14">
    <location>
        <begin position="6"/>
        <end position="28"/>
    </location>
</feature>
<organism evidence="15 16">
    <name type="scientific">Malassezia psittaci</name>
    <dbReference type="NCBI Taxonomy" id="1821823"/>
    <lineage>
        <taxon>Eukaryota</taxon>
        <taxon>Fungi</taxon>
        <taxon>Dikarya</taxon>
        <taxon>Basidiomycota</taxon>
        <taxon>Ustilaginomycotina</taxon>
        <taxon>Malasseziomycetes</taxon>
        <taxon>Malasseziales</taxon>
        <taxon>Malasseziaceae</taxon>
        <taxon>Malassezia</taxon>
    </lineage>
</organism>
<dbReference type="Pfam" id="PF15879">
    <property type="entry name" value="MWFE"/>
    <property type="match status" value="1"/>
</dbReference>
<feature type="compositionally biased region" description="Polar residues" evidence="13">
    <location>
        <begin position="58"/>
        <end position="67"/>
    </location>
</feature>
<dbReference type="Proteomes" id="UP001214628">
    <property type="component" value="Chromosome 2"/>
</dbReference>
<keyword evidence="10 14" id="KW-1133">Transmembrane helix</keyword>
<evidence type="ECO:0000256" key="10">
    <source>
        <dbReference type="ARBA" id="ARBA00022989"/>
    </source>
</evidence>
<evidence type="ECO:0000256" key="9">
    <source>
        <dbReference type="ARBA" id="ARBA00022982"/>
    </source>
</evidence>
<evidence type="ECO:0000313" key="16">
    <source>
        <dbReference type="Proteomes" id="UP001214628"/>
    </source>
</evidence>
<gene>
    <name evidence="15" type="ORF">MPSI1_001678</name>
</gene>
<evidence type="ECO:0000256" key="4">
    <source>
        <dbReference type="ARBA" id="ARBA00016392"/>
    </source>
</evidence>
<keyword evidence="8" id="KW-0999">Mitochondrion inner membrane</keyword>
<protein>
    <recommendedName>
        <fullName evidence="4">NADH dehydrogenase [ubiquinone] 1 alpha subcomplex subunit 1</fullName>
    </recommendedName>
</protein>
<dbReference type="AlphaFoldDB" id="A0AAF0FE51"/>
<comment type="similarity">
    <text evidence="3">Belongs to the complex I NDUFA1 subunit family.</text>
</comment>
<evidence type="ECO:0000256" key="12">
    <source>
        <dbReference type="ARBA" id="ARBA00023136"/>
    </source>
</evidence>
<evidence type="ECO:0000256" key="13">
    <source>
        <dbReference type="SAM" id="MobiDB-lite"/>
    </source>
</evidence>
<proteinExistence type="inferred from homology"/>
<keyword evidence="6" id="KW-0679">Respiratory chain</keyword>
<evidence type="ECO:0000256" key="5">
    <source>
        <dbReference type="ARBA" id="ARBA00022448"/>
    </source>
</evidence>
<keyword evidence="12 14" id="KW-0472">Membrane</keyword>
<dbReference type="GO" id="GO:0005743">
    <property type="term" value="C:mitochondrial inner membrane"/>
    <property type="evidence" value="ECO:0007669"/>
    <property type="project" value="UniProtKB-SubCell"/>
</dbReference>